<name>A0A8X6YA35_9ARAC</name>
<evidence type="ECO:0000313" key="1">
    <source>
        <dbReference type="EMBL" id="GFY66992.1"/>
    </source>
</evidence>
<organism evidence="1 2">
    <name type="scientific">Trichonephila inaurata madagascariensis</name>
    <dbReference type="NCBI Taxonomy" id="2747483"/>
    <lineage>
        <taxon>Eukaryota</taxon>
        <taxon>Metazoa</taxon>
        <taxon>Ecdysozoa</taxon>
        <taxon>Arthropoda</taxon>
        <taxon>Chelicerata</taxon>
        <taxon>Arachnida</taxon>
        <taxon>Araneae</taxon>
        <taxon>Araneomorphae</taxon>
        <taxon>Entelegynae</taxon>
        <taxon>Araneoidea</taxon>
        <taxon>Nephilidae</taxon>
        <taxon>Trichonephila</taxon>
        <taxon>Trichonephila inaurata</taxon>
    </lineage>
</organism>
<dbReference type="Proteomes" id="UP000886998">
    <property type="component" value="Unassembled WGS sequence"/>
</dbReference>
<comment type="caution">
    <text evidence="1">The sequence shown here is derived from an EMBL/GenBank/DDBJ whole genome shotgun (WGS) entry which is preliminary data.</text>
</comment>
<sequence>MEFFYFRFGLCNIDTEHRPNIKCPGHCKYDMGRFPIEIPIRVPLVAAESQEAINNEVIANPNVSRPFSSFVTSRRESVTHRKLWFVNHRI</sequence>
<proteinExistence type="predicted"/>
<gene>
    <name evidence="1" type="ORF">TNIN_302181</name>
</gene>
<dbReference type="AlphaFoldDB" id="A0A8X6YA35"/>
<accession>A0A8X6YA35</accession>
<reference evidence="1" key="1">
    <citation type="submission" date="2020-08" db="EMBL/GenBank/DDBJ databases">
        <title>Multicomponent nature underlies the extraordinary mechanical properties of spider dragline silk.</title>
        <authorList>
            <person name="Kono N."/>
            <person name="Nakamura H."/>
            <person name="Mori M."/>
            <person name="Yoshida Y."/>
            <person name="Ohtoshi R."/>
            <person name="Malay A.D."/>
            <person name="Moran D.A.P."/>
            <person name="Tomita M."/>
            <person name="Numata K."/>
            <person name="Arakawa K."/>
        </authorList>
    </citation>
    <scope>NUCLEOTIDE SEQUENCE</scope>
</reference>
<keyword evidence="2" id="KW-1185">Reference proteome</keyword>
<protein>
    <submittedName>
        <fullName evidence="1">Uncharacterized protein</fullName>
    </submittedName>
</protein>
<evidence type="ECO:0000313" key="2">
    <source>
        <dbReference type="Proteomes" id="UP000886998"/>
    </source>
</evidence>
<dbReference type="EMBL" id="BMAV01016312">
    <property type="protein sequence ID" value="GFY66992.1"/>
    <property type="molecule type" value="Genomic_DNA"/>
</dbReference>